<dbReference type="OrthoDB" id="3350591at2759"/>
<dbReference type="InterPro" id="IPR022085">
    <property type="entry name" value="OpdG"/>
</dbReference>
<dbReference type="AlphaFoldDB" id="A0A9N9V7J5"/>
<keyword evidence="2" id="KW-1185">Reference proteome</keyword>
<reference evidence="1" key="1">
    <citation type="submission" date="2021-10" db="EMBL/GenBank/DDBJ databases">
        <authorList>
            <person name="Piombo E."/>
        </authorList>
    </citation>
    <scope>NUCLEOTIDE SEQUENCE</scope>
</reference>
<dbReference type="Pfam" id="PF12311">
    <property type="entry name" value="DUF3632"/>
    <property type="match status" value="1"/>
</dbReference>
<feature type="non-terminal residue" evidence="1">
    <location>
        <position position="95"/>
    </location>
</feature>
<protein>
    <submittedName>
        <fullName evidence="1">Uncharacterized protein</fullName>
    </submittedName>
</protein>
<dbReference type="EMBL" id="CABFNQ020000645">
    <property type="protein sequence ID" value="CAH0020805.1"/>
    <property type="molecule type" value="Genomic_DNA"/>
</dbReference>
<name>A0A9N9V7J5_9HYPO</name>
<evidence type="ECO:0000313" key="2">
    <source>
        <dbReference type="Proteomes" id="UP000696573"/>
    </source>
</evidence>
<organism evidence="1 2">
    <name type="scientific">Clonostachys rhizophaga</name>
    <dbReference type="NCBI Taxonomy" id="160324"/>
    <lineage>
        <taxon>Eukaryota</taxon>
        <taxon>Fungi</taxon>
        <taxon>Dikarya</taxon>
        <taxon>Ascomycota</taxon>
        <taxon>Pezizomycotina</taxon>
        <taxon>Sordariomycetes</taxon>
        <taxon>Hypocreomycetidae</taxon>
        <taxon>Hypocreales</taxon>
        <taxon>Bionectriaceae</taxon>
        <taxon>Clonostachys</taxon>
    </lineage>
</organism>
<sequence length="95" mass="10466">MIQAVTQNDLPVAKAVEEIARLTTVAAVSSSAKNVLCMHAMHVSFTIHNLAMRIPHNQQSKLIDFVVRLQQVAVPDPSTGGILQLENEDFWSDMP</sequence>
<dbReference type="Proteomes" id="UP000696573">
    <property type="component" value="Unassembled WGS sequence"/>
</dbReference>
<proteinExistence type="predicted"/>
<gene>
    <name evidence="1" type="ORF">CRHIZ90672A_00004620</name>
</gene>
<accession>A0A9N9V7J5</accession>
<evidence type="ECO:0000313" key="1">
    <source>
        <dbReference type="EMBL" id="CAH0020805.1"/>
    </source>
</evidence>
<comment type="caution">
    <text evidence="1">The sequence shown here is derived from an EMBL/GenBank/DDBJ whole genome shotgun (WGS) entry which is preliminary data.</text>
</comment>